<dbReference type="PANTHER" id="PTHR18964">
    <property type="entry name" value="ROK (REPRESSOR, ORF, KINASE) FAMILY"/>
    <property type="match status" value="1"/>
</dbReference>
<dbReference type="EMBL" id="JADBEM010000001">
    <property type="protein sequence ID" value="MBE1606109.1"/>
    <property type="molecule type" value="Genomic_DNA"/>
</dbReference>
<dbReference type="InterPro" id="IPR036388">
    <property type="entry name" value="WH-like_DNA-bd_sf"/>
</dbReference>
<protein>
    <submittedName>
        <fullName evidence="2">NBD/HSP70 family sugar kinase</fullName>
    </submittedName>
</protein>
<dbReference type="RefSeq" id="WP_192750292.1">
    <property type="nucleotide sequence ID" value="NZ_BAABJL010000025.1"/>
</dbReference>
<keyword evidence="2" id="KW-0808">Transferase</keyword>
<dbReference type="AlphaFoldDB" id="A0A927R948"/>
<dbReference type="PANTHER" id="PTHR18964:SF149">
    <property type="entry name" value="BIFUNCTIONAL UDP-N-ACETYLGLUCOSAMINE 2-EPIMERASE_N-ACETYLMANNOSAMINE KINASE"/>
    <property type="match status" value="1"/>
</dbReference>
<dbReference type="Gene3D" id="1.10.10.10">
    <property type="entry name" value="Winged helix-like DNA-binding domain superfamily/Winged helix DNA-binding domain"/>
    <property type="match status" value="1"/>
</dbReference>
<evidence type="ECO:0000313" key="2">
    <source>
        <dbReference type="EMBL" id="MBE1606109.1"/>
    </source>
</evidence>
<reference evidence="2" key="1">
    <citation type="submission" date="2020-10" db="EMBL/GenBank/DDBJ databases">
        <title>Sequencing the genomes of 1000 actinobacteria strains.</title>
        <authorList>
            <person name="Klenk H.-P."/>
        </authorList>
    </citation>
    <scope>NUCLEOTIDE SEQUENCE</scope>
    <source>
        <strain evidence="2">DSM 45354</strain>
    </source>
</reference>
<comment type="similarity">
    <text evidence="1">Belongs to the ROK (NagC/XylR) family.</text>
</comment>
<organism evidence="2 3">
    <name type="scientific">Actinopolymorpha pittospori</name>
    <dbReference type="NCBI Taxonomy" id="648752"/>
    <lineage>
        <taxon>Bacteria</taxon>
        <taxon>Bacillati</taxon>
        <taxon>Actinomycetota</taxon>
        <taxon>Actinomycetes</taxon>
        <taxon>Propionibacteriales</taxon>
        <taxon>Actinopolymorphaceae</taxon>
        <taxon>Actinopolymorpha</taxon>
    </lineage>
</organism>
<dbReference type="InterPro" id="IPR043129">
    <property type="entry name" value="ATPase_NBD"/>
</dbReference>
<evidence type="ECO:0000313" key="3">
    <source>
        <dbReference type="Proteomes" id="UP000638648"/>
    </source>
</evidence>
<dbReference type="Gene3D" id="3.30.420.40">
    <property type="match status" value="2"/>
</dbReference>
<proteinExistence type="inferred from homology"/>
<dbReference type="InterPro" id="IPR036390">
    <property type="entry name" value="WH_DNA-bd_sf"/>
</dbReference>
<dbReference type="SUPFAM" id="SSF46785">
    <property type="entry name" value="Winged helix' DNA-binding domain"/>
    <property type="match status" value="1"/>
</dbReference>
<accession>A0A927R948</accession>
<evidence type="ECO:0000256" key="1">
    <source>
        <dbReference type="ARBA" id="ARBA00006479"/>
    </source>
</evidence>
<sequence>MKRHDTATPALLRRINAGAVLDSLRSVGELSVSELVARTDLSRPTVDAAVADLVRLGVAAEANSVAEATSRPRRGRPARRYRFRADAGHLLGIDIAEETVQVVVANLSGALVAERSRPVGLDVSRRRRLQVVRAAARAALAQAEVRPAELAAVVAGSPGTVDATTGRISFCTAIPEWSGLDLAAVLRAAFDCPVLVENDANLAAIGESWRGIARGCRDVVFFLLGTRTGAGLLADGRLLRGHDGGAGELGFLDLWEESRTTRGDLARTSADVVAELLGTGGRRPSLASLRRPEDRESLSWGVETRPLIDGALAGDENARAGLERFVASAGYALVSMSLLLSPELFVIGGGTAADEVLVDPLRRIVSRLLEGKAATPPRVEASTLGTRAVVLGAVRHGLDYVEPRLLDRFDGTRAYDEVRAGGAKGGDAPPPR</sequence>
<dbReference type="GO" id="GO:0016301">
    <property type="term" value="F:kinase activity"/>
    <property type="evidence" value="ECO:0007669"/>
    <property type="project" value="UniProtKB-KW"/>
</dbReference>
<name>A0A927R948_9ACTN</name>
<gene>
    <name evidence="2" type="ORF">HEB94_002957</name>
</gene>
<keyword evidence="3" id="KW-1185">Reference proteome</keyword>
<dbReference type="InterPro" id="IPR000600">
    <property type="entry name" value="ROK"/>
</dbReference>
<keyword evidence="2" id="KW-0418">Kinase</keyword>
<dbReference type="Proteomes" id="UP000638648">
    <property type="component" value="Unassembled WGS sequence"/>
</dbReference>
<dbReference type="Pfam" id="PF00480">
    <property type="entry name" value="ROK"/>
    <property type="match status" value="2"/>
</dbReference>
<comment type="caution">
    <text evidence="2">The sequence shown here is derived from an EMBL/GenBank/DDBJ whole genome shotgun (WGS) entry which is preliminary data.</text>
</comment>
<dbReference type="SUPFAM" id="SSF53067">
    <property type="entry name" value="Actin-like ATPase domain"/>
    <property type="match status" value="1"/>
</dbReference>